<dbReference type="GO" id="GO:0004197">
    <property type="term" value="F:cysteine-type endopeptidase activity"/>
    <property type="evidence" value="ECO:0007669"/>
    <property type="project" value="TreeGrafter"/>
</dbReference>
<sequence>MQFLSAITQDFSGALFPLVSSQACTDPQLNTERQVNPDAFSPVRRAVLIGIKYAHGPRSMRVLGAHEDVRLTKGLLTKSYGFRQEDITILMDDDEVDDMFKPTRENIARTRELRALVHGAEPGGAYFVLFSGHCEQLQEPESETGEYEEEDHLNECLVPMNAVHQQESEVGYIDKNNLIVDDEIKTLLVDPIAAVPKARLTTLFDCCHSCTVLGIFAITDVTELTTLKANTAASAEDVGSPS</sequence>
<dbReference type="GO" id="GO:0005737">
    <property type="term" value="C:cytoplasm"/>
    <property type="evidence" value="ECO:0007669"/>
    <property type="project" value="TreeGrafter"/>
</dbReference>
<accession>A0AA39QFC0</accession>
<keyword evidence="3" id="KW-1185">Reference proteome</keyword>
<dbReference type="AlphaFoldDB" id="A0AA39QFC0"/>
<comment type="caution">
    <text evidence="2">The sequence shown here is derived from an EMBL/GenBank/DDBJ whole genome shotgun (WGS) entry which is preliminary data.</text>
</comment>
<dbReference type="Gene3D" id="3.40.50.12660">
    <property type="match status" value="1"/>
</dbReference>
<evidence type="ECO:0000313" key="2">
    <source>
        <dbReference type="EMBL" id="KAK0500826.1"/>
    </source>
</evidence>
<organism evidence="2 3">
    <name type="scientific">Armillaria luteobubalina</name>
    <dbReference type="NCBI Taxonomy" id="153913"/>
    <lineage>
        <taxon>Eukaryota</taxon>
        <taxon>Fungi</taxon>
        <taxon>Dikarya</taxon>
        <taxon>Basidiomycota</taxon>
        <taxon>Agaricomycotina</taxon>
        <taxon>Agaricomycetes</taxon>
        <taxon>Agaricomycetidae</taxon>
        <taxon>Agaricales</taxon>
        <taxon>Marasmiineae</taxon>
        <taxon>Physalacriaceae</taxon>
        <taxon>Armillaria</taxon>
    </lineage>
</organism>
<dbReference type="EMBL" id="JAUEPU010000007">
    <property type="protein sequence ID" value="KAK0500826.1"/>
    <property type="molecule type" value="Genomic_DNA"/>
</dbReference>
<evidence type="ECO:0000313" key="3">
    <source>
        <dbReference type="Proteomes" id="UP001175228"/>
    </source>
</evidence>
<name>A0AA39QFC0_9AGAR</name>
<dbReference type="Proteomes" id="UP001175228">
    <property type="component" value="Unassembled WGS sequence"/>
</dbReference>
<reference evidence="2" key="1">
    <citation type="submission" date="2023-06" db="EMBL/GenBank/DDBJ databases">
        <authorList>
            <consortium name="Lawrence Berkeley National Laboratory"/>
            <person name="Ahrendt S."/>
            <person name="Sahu N."/>
            <person name="Indic B."/>
            <person name="Wong-Bajracharya J."/>
            <person name="Merenyi Z."/>
            <person name="Ke H.-M."/>
            <person name="Monk M."/>
            <person name="Kocsube S."/>
            <person name="Drula E."/>
            <person name="Lipzen A."/>
            <person name="Balint B."/>
            <person name="Henrissat B."/>
            <person name="Andreopoulos B."/>
            <person name="Martin F.M."/>
            <person name="Harder C.B."/>
            <person name="Rigling D."/>
            <person name="Ford K.L."/>
            <person name="Foster G.D."/>
            <person name="Pangilinan J."/>
            <person name="Papanicolaou A."/>
            <person name="Barry K."/>
            <person name="LaButti K."/>
            <person name="Viragh M."/>
            <person name="Koriabine M."/>
            <person name="Yan M."/>
            <person name="Riley R."/>
            <person name="Champramary S."/>
            <person name="Plett K.L."/>
            <person name="Tsai I.J."/>
            <person name="Slot J."/>
            <person name="Sipos G."/>
            <person name="Plett J."/>
            <person name="Nagy L.G."/>
            <person name="Grigoriev I.V."/>
        </authorList>
    </citation>
    <scope>NUCLEOTIDE SEQUENCE</scope>
    <source>
        <strain evidence="2">HWK02</strain>
    </source>
</reference>
<evidence type="ECO:0000256" key="1">
    <source>
        <dbReference type="ARBA" id="ARBA00009005"/>
    </source>
</evidence>
<dbReference type="PANTHER" id="PTHR48104">
    <property type="entry name" value="METACASPASE-4"/>
    <property type="match status" value="1"/>
</dbReference>
<dbReference type="InterPro" id="IPR050452">
    <property type="entry name" value="Metacaspase"/>
</dbReference>
<protein>
    <submittedName>
        <fullName evidence="2">Caspase domain-containing protein</fullName>
    </submittedName>
</protein>
<proteinExistence type="inferred from homology"/>
<dbReference type="GO" id="GO:0006508">
    <property type="term" value="P:proteolysis"/>
    <property type="evidence" value="ECO:0007669"/>
    <property type="project" value="TreeGrafter"/>
</dbReference>
<gene>
    <name evidence="2" type="ORF">EDD18DRAFT_1348241</name>
</gene>
<dbReference type="PANTHER" id="PTHR48104:SF30">
    <property type="entry name" value="METACASPASE-1"/>
    <property type="match status" value="1"/>
</dbReference>
<comment type="similarity">
    <text evidence="1">Belongs to the peptidase C14B family.</text>
</comment>